<dbReference type="Gene3D" id="3.40.50.2000">
    <property type="entry name" value="Glycogen Phosphorylase B"/>
    <property type="match status" value="1"/>
</dbReference>
<keyword evidence="2" id="KW-0963">Cytoplasm</keyword>
<organism>
    <name type="scientific">Branchiostoma floridae</name>
    <name type="common">Florida lancelet</name>
    <name type="synonym">Amphioxus</name>
    <dbReference type="NCBI Taxonomy" id="7739"/>
    <lineage>
        <taxon>Eukaryota</taxon>
        <taxon>Metazoa</taxon>
        <taxon>Chordata</taxon>
        <taxon>Cephalochordata</taxon>
        <taxon>Leptocardii</taxon>
        <taxon>Amphioxiformes</taxon>
        <taxon>Branchiostomatidae</taxon>
        <taxon>Branchiostoma</taxon>
    </lineage>
</organism>
<dbReference type="CDD" id="cd01670">
    <property type="entry name" value="Death"/>
    <property type="match status" value="1"/>
</dbReference>
<dbReference type="GO" id="GO:0007165">
    <property type="term" value="P:signal transduction"/>
    <property type="evidence" value="ECO:0007669"/>
    <property type="project" value="InterPro"/>
</dbReference>
<dbReference type="Pfam" id="PF13553">
    <property type="entry name" value="FIIND"/>
    <property type="match status" value="1"/>
</dbReference>
<name>C3Y4W6_BRAFL</name>
<dbReference type="InterPro" id="IPR019734">
    <property type="entry name" value="TPR_rpt"/>
</dbReference>
<dbReference type="PROSITE" id="PS51830">
    <property type="entry name" value="FIIND"/>
    <property type="match status" value="1"/>
</dbReference>
<feature type="region of interest" description="Disordered" evidence="4">
    <location>
        <begin position="1"/>
        <end position="26"/>
    </location>
</feature>
<dbReference type="InterPro" id="IPR011990">
    <property type="entry name" value="TPR-like_helical_dom_sf"/>
</dbReference>
<dbReference type="InParanoid" id="C3Y4W6"/>
<feature type="repeat" description="TPR" evidence="3">
    <location>
        <begin position="846"/>
        <end position="879"/>
    </location>
</feature>
<dbReference type="PANTHER" id="PTHR19959">
    <property type="entry name" value="KINESIN LIGHT CHAIN"/>
    <property type="match status" value="1"/>
</dbReference>
<feature type="repeat" description="TPR" evidence="3">
    <location>
        <begin position="714"/>
        <end position="747"/>
    </location>
</feature>
<feature type="compositionally biased region" description="Polar residues" evidence="4">
    <location>
        <begin position="1"/>
        <end position="10"/>
    </location>
</feature>
<dbReference type="GO" id="GO:0008773">
    <property type="term" value="F:[protein-PII] uridylyltransferase activity"/>
    <property type="evidence" value="ECO:0007669"/>
    <property type="project" value="InterPro"/>
</dbReference>
<evidence type="ECO:0000256" key="4">
    <source>
        <dbReference type="SAM" id="MobiDB-lite"/>
    </source>
</evidence>
<dbReference type="Gene3D" id="1.25.40.10">
    <property type="entry name" value="Tetratricopeptide repeat domain"/>
    <property type="match status" value="4"/>
</dbReference>
<dbReference type="Pfam" id="PF03445">
    <property type="entry name" value="DUF294"/>
    <property type="match status" value="1"/>
</dbReference>
<dbReference type="Gene3D" id="3.40.50.300">
    <property type="entry name" value="P-loop containing nucleotide triphosphate hydrolases"/>
    <property type="match status" value="1"/>
</dbReference>
<comment type="subcellular location">
    <subcellularLocation>
        <location evidence="1">Cytoplasm</location>
        <location evidence="1">Cytosol</location>
    </subcellularLocation>
</comment>
<protein>
    <recommendedName>
        <fullName evidence="8">Death domain-containing protein</fullName>
    </recommendedName>
</protein>
<dbReference type="InterPro" id="IPR036388">
    <property type="entry name" value="WH-like_DNA-bd_sf"/>
</dbReference>
<reference evidence="7" key="1">
    <citation type="journal article" date="2008" name="Nature">
        <title>The amphioxus genome and the evolution of the chordate karyotype.</title>
        <authorList>
            <consortium name="US DOE Joint Genome Institute (JGI-PGF)"/>
            <person name="Putnam N.H."/>
            <person name="Butts T."/>
            <person name="Ferrier D.E.K."/>
            <person name="Furlong R.F."/>
            <person name="Hellsten U."/>
            <person name="Kawashima T."/>
            <person name="Robinson-Rechavi M."/>
            <person name="Shoguchi E."/>
            <person name="Terry A."/>
            <person name="Yu J.-K."/>
            <person name="Benito-Gutierrez E.L."/>
            <person name="Dubchak I."/>
            <person name="Garcia-Fernandez J."/>
            <person name="Gibson-Brown J.J."/>
            <person name="Grigoriev I.V."/>
            <person name="Horton A.C."/>
            <person name="de Jong P.J."/>
            <person name="Jurka J."/>
            <person name="Kapitonov V.V."/>
            <person name="Kohara Y."/>
            <person name="Kuroki Y."/>
            <person name="Lindquist E."/>
            <person name="Lucas S."/>
            <person name="Osoegawa K."/>
            <person name="Pennacchio L.A."/>
            <person name="Salamov A.A."/>
            <person name="Satou Y."/>
            <person name="Sauka-Spengler T."/>
            <person name="Schmutz J."/>
            <person name="Shin-I T."/>
            <person name="Toyoda A."/>
            <person name="Bronner-Fraser M."/>
            <person name="Fujiyama A."/>
            <person name="Holland L.Z."/>
            <person name="Holland P.W.H."/>
            <person name="Satoh N."/>
            <person name="Rokhsar D.S."/>
        </authorList>
    </citation>
    <scope>NUCLEOTIDE SEQUENCE [LARGE SCALE GENOMIC DNA]</scope>
    <source>
        <strain evidence="7">S238N-H82</strain>
        <tissue evidence="7">Testes</tissue>
    </source>
</reference>
<dbReference type="SMART" id="SM00028">
    <property type="entry name" value="TPR"/>
    <property type="match status" value="13"/>
</dbReference>
<dbReference type="InterPro" id="IPR027417">
    <property type="entry name" value="P-loop_NTPase"/>
</dbReference>
<dbReference type="InterPro" id="IPR000488">
    <property type="entry name" value="Death_dom"/>
</dbReference>
<gene>
    <name evidence="7" type="ORF">BRAFLDRAFT_73982</name>
</gene>
<dbReference type="Gene3D" id="1.10.10.10">
    <property type="entry name" value="Winged helix-like DNA-binding domain superfamily/Winged helix DNA-binding domain"/>
    <property type="match status" value="1"/>
</dbReference>
<feature type="domain" description="Death" evidence="5">
    <location>
        <begin position="1786"/>
        <end position="1835"/>
    </location>
</feature>
<feature type="repeat" description="TPR" evidence="3">
    <location>
        <begin position="802"/>
        <end position="835"/>
    </location>
</feature>
<dbReference type="PROSITE" id="PS50005">
    <property type="entry name" value="TPR"/>
    <property type="match status" value="5"/>
</dbReference>
<feature type="repeat" description="TPR" evidence="3">
    <location>
        <begin position="670"/>
        <end position="703"/>
    </location>
</feature>
<evidence type="ECO:0000256" key="1">
    <source>
        <dbReference type="ARBA" id="ARBA00004514"/>
    </source>
</evidence>
<dbReference type="PANTHER" id="PTHR19959:SF119">
    <property type="entry name" value="FUNGAL LIPASE-LIKE DOMAIN-CONTAINING PROTEIN"/>
    <property type="match status" value="1"/>
</dbReference>
<sequence length="2376" mass="268280">MATNEDSAATDTAPHQREATQTSSLADASDAPIIAGSHNIVININNNINVNIISPTPNVHPASIERDGYGAELIAGDLPRGRDKTRQVDSGDPGDIDSTYQEHLQEGTKALQTEDLDQAEQHFAAALKCVHCQDQNIKEAEPLCKLSKVYLKKGVQSKKGSDFTKAAALCNAALARSRRDDMNKAINEITHAFVKEVLKIEQKLDSDDTEKHKLMLKADRDYVEKEIRRIEQEIDPYSLDDEDPKIKEVEVKRVEAIKVLFQKIVQVRKMFIAGLVDECIEVMGHPPCKYAMIGLGSQATGLVTPYSDLEFAILAEDETEQNVKYFRNLTHYLHLKVINLGETILPAMGIKSLNNFYSDDPLENWFYDSVTPRGMHAKLPWVEEQPTTIWETIQQMKYSWIVNSENAHHLMLMVCISAELRLRTYMNNGGQVENLSAMSSMSTDKDIEEKLQKVFYISNTKHLMRYYYTARPFKHFISQLSDNKTQLEWPIFFDNSTELKAEVYKSLHDYEKFKTCAEYTLHKYISKYGENTAHSEISQSLTNLGNALRDLGDHRKAIGYFEQSVHMWRAIFGKDTAHPDIASSVNNLGTAWRDLGDYRKAISYYEQSLHMRRTIYGKDTAHPDITTSLNNLGAACSDIGDHRKAISYYEQSLQMTRVIYGGDTAHPDIAMSLNNLGRTWSDLGDHRKAISYYEQSLQMMRSIYGEGSAHPDITTSLNNLGAACSDIGDHRKAISYYEQSLQMISEYLWWGTAHPDIAMSLNNLGNAWSYIGDYRKAISYYEQSEQMIQYIYGEDSAHPDIAASLSNLGATMSNLGDHRKAIGYYEQSLQMKRSIYGEGTAHPDIARSLKNLGNACSDLGDYRKAISYYEQSLQMTRFTYGENTAHPDIAASLNNLGNAWSKLGDHRKAISHHEQSIQMRRIIYGEDTAHPDIAMSLNTLANTWSNLGDRRKAISYYEQELQMRRSIYGEGTANLDVAATLHNLGTTWRDLGDHRKATSYHDEATQMEKILGGEFSSIPAELRGPEMATLYAEACRQGSLPVHSTRAQVVGQYRSGKTCFINRLMGELVRLDEPITDGIQITPDVQTKTWKASKGDEMVPSFNAFVSVHKGRKRCHGTHHCFITPRGVYILVMSLLQKLSDPVPDMDNKASVDNLRTGGDYLDHWLNSVCSHTQHLAKPEGKMQPQNTGRPSVVVVLTNKDKVSQVSVFFMVNVFLLIVSLPNKIQSSWVLIKDTHRVGMGTKEYITEYKEDIRSHLEGKAAGMLVMPEIFAVDNTTEDAVVDEIRNYILHVARGLPHMGEEIPISWLHLMSKLRKKREDGKRFLKFQETAKLALHPDISITDKHTLALVLSFFHDRGDIIFINEPSLREDVTLQPQVMIDVFKTIITVPQYQQDRQTDPEALYFVFSEKFLPSGMFCRLQALCVRRFGLQESSVFAGCARFPTDDEEQAFVITKVNHYLKVELLSSSNILTEGLRVRKFLSSALFEIKEKWIPCIQYELCCSTQEDGGEPAFRVLPTGEGELGQRWGFPSLFRTVWMSEGPHSELTENSGGDGPVILQPKGDPNLIVGIRTIGPVLDTMEQGGGLTLDQCDHIRSQLTPVQRIRTVLEIKRRGEVQEYMLGAAVEMCLPEFKDLFRREERGKELVILHTDDYTAKFVSPLQTAMSDSGVPHHTEIITSTDSITEKTVELLLNTKNRMVIQVISPQALHHKHWSNLDYEFPVRSGRLLLPILLYPRGSRDQMVRVLQRRAPVLDSMNREEIEMKGGLVSERKLRDIVQKLVIDDQEEARLYQISKALGEEWTRLGQEMGLEKSVLDEMKGDDDTQAAMQMLKAWRIKTPPRTAPLPATAGGSTAEHRQAGFGCNCAGDVHGEGKYLCRRTDLGVVTPYSLHVTYRSANWSDKWQEVGEWMPVGQLFSIQCEDVEGPVDILLPHVLHLADNKDHNNRTEDLHPPKTLQPEAVLSDIRTDSSAAGFGARPVVLLLNDEYGTAKGGISTIHRQMASFLALKGAKVYSTVLYANQRDKDDADTDGVQLIFPQTEDDDTTFNLTWLTRHHLTYYPHLPPDVDFIVGHVNITSRAAKRIKDNRLPAAKLTQVTHVIPEDTSHFKSTERVQEIAKEHANILDDLKDARVVISVGPRLHDYYTHQTKQVKQLKRIQFLPKPSDIFSKANMEPPADTDTRVVLSIGRVKGVERLKGYDLSARSMGDVIEELPNTKWRLCGIKKGDFEKTQEIINANKGKFDFVPFTPLEYCTQEELCEEMGRADVVLMPSRAEPFGLVGLEAIAAGVPTVVSSKSGLAEFLKAQYKIDGDLDFTHPIVEISGDDQEDAARLKTRIVQILNDRSTEFKVAQRLKRKLLDSKYWEESNKNFLHVFGL</sequence>
<dbReference type="eggNOG" id="KOG1130">
    <property type="taxonomic scope" value="Eukaryota"/>
</dbReference>
<dbReference type="Pfam" id="PF13374">
    <property type="entry name" value="TPR_10"/>
    <property type="match status" value="1"/>
</dbReference>
<evidence type="ECO:0000256" key="3">
    <source>
        <dbReference type="PROSITE-ProRule" id="PRU00339"/>
    </source>
</evidence>
<evidence type="ECO:0000259" key="5">
    <source>
        <dbReference type="PROSITE" id="PS50017"/>
    </source>
</evidence>
<dbReference type="SUPFAM" id="SSF53756">
    <property type="entry name" value="UDP-Glycosyltransferase/glycogen phosphorylase"/>
    <property type="match status" value="1"/>
</dbReference>
<dbReference type="Pfam" id="PF13424">
    <property type="entry name" value="TPR_12"/>
    <property type="match status" value="5"/>
</dbReference>
<dbReference type="SUPFAM" id="SSF47986">
    <property type="entry name" value="DEATH domain"/>
    <property type="match status" value="1"/>
</dbReference>
<evidence type="ECO:0000256" key="2">
    <source>
        <dbReference type="ARBA" id="ARBA00022490"/>
    </source>
</evidence>
<evidence type="ECO:0000259" key="6">
    <source>
        <dbReference type="PROSITE" id="PS51830"/>
    </source>
</evidence>
<dbReference type="InterPro" id="IPR025307">
    <property type="entry name" value="FIIND_dom"/>
</dbReference>
<dbReference type="PROSITE" id="PS50017">
    <property type="entry name" value="DEATH_DOMAIN"/>
    <property type="match status" value="1"/>
</dbReference>
<feature type="compositionally biased region" description="Basic and acidic residues" evidence="4">
    <location>
        <begin position="79"/>
        <end position="89"/>
    </location>
</feature>
<proteinExistence type="predicted"/>
<dbReference type="InterPro" id="IPR005105">
    <property type="entry name" value="GlnD_Uridyltrans_N"/>
</dbReference>
<dbReference type="GO" id="GO:0005829">
    <property type="term" value="C:cytosol"/>
    <property type="evidence" value="ECO:0007669"/>
    <property type="project" value="UniProtKB-SubCell"/>
</dbReference>
<accession>C3Y4W6</accession>
<dbReference type="CDD" id="cd03801">
    <property type="entry name" value="GT4_PimA-like"/>
    <property type="match status" value="1"/>
</dbReference>
<feature type="repeat" description="TPR" evidence="3">
    <location>
        <begin position="582"/>
        <end position="615"/>
    </location>
</feature>
<dbReference type="EMBL" id="GG666486">
    <property type="protein sequence ID" value="EEN64773.1"/>
    <property type="molecule type" value="Genomic_DNA"/>
</dbReference>
<dbReference type="Pfam" id="PF20706">
    <property type="entry name" value="GT4-conflict"/>
    <property type="match status" value="1"/>
</dbReference>
<dbReference type="Pfam" id="PF00531">
    <property type="entry name" value="Death"/>
    <property type="match status" value="1"/>
</dbReference>
<dbReference type="SUPFAM" id="SSF48452">
    <property type="entry name" value="TPR-like"/>
    <property type="match status" value="1"/>
</dbReference>
<evidence type="ECO:0000313" key="7">
    <source>
        <dbReference type="EMBL" id="EEN64773.1"/>
    </source>
</evidence>
<feature type="domain" description="FIIND" evidence="6">
    <location>
        <begin position="1835"/>
        <end position="1948"/>
    </location>
</feature>
<evidence type="ECO:0008006" key="8">
    <source>
        <dbReference type="Google" id="ProtNLM"/>
    </source>
</evidence>
<dbReference type="InterPro" id="IPR011029">
    <property type="entry name" value="DEATH-like_dom_sf"/>
</dbReference>
<feature type="region of interest" description="Disordered" evidence="4">
    <location>
        <begin position="75"/>
        <end position="97"/>
    </location>
</feature>
<dbReference type="Gene3D" id="1.10.533.10">
    <property type="entry name" value="Death Domain, Fas"/>
    <property type="match status" value="1"/>
</dbReference>
<keyword evidence="3" id="KW-0802">TPR repeat</keyword>